<evidence type="ECO:0000256" key="4">
    <source>
        <dbReference type="ARBA" id="ARBA00023163"/>
    </source>
</evidence>
<dbReference type="OrthoDB" id="9784272at2"/>
<dbReference type="GO" id="GO:0003677">
    <property type="term" value="F:DNA binding"/>
    <property type="evidence" value="ECO:0007669"/>
    <property type="project" value="InterPro"/>
</dbReference>
<dbReference type="Gene3D" id="1.10.10.10">
    <property type="entry name" value="Winged helix-like DNA-binding domain superfamily/Winged helix DNA-binding domain"/>
    <property type="match status" value="1"/>
</dbReference>
<dbReference type="KEGG" id="bvv:BHK69_26560"/>
<evidence type="ECO:0000256" key="2">
    <source>
        <dbReference type="ARBA" id="ARBA00023015"/>
    </source>
</evidence>
<evidence type="ECO:0000256" key="3">
    <source>
        <dbReference type="ARBA" id="ARBA00023082"/>
    </source>
</evidence>
<dbReference type="GO" id="GO:0016987">
    <property type="term" value="F:sigma factor activity"/>
    <property type="evidence" value="ECO:0007669"/>
    <property type="project" value="UniProtKB-KW"/>
</dbReference>
<feature type="region of interest" description="Disordered" evidence="5">
    <location>
        <begin position="98"/>
        <end position="117"/>
    </location>
</feature>
<dbReference type="Gene3D" id="1.10.1740.10">
    <property type="match status" value="1"/>
</dbReference>
<dbReference type="GO" id="GO:0006352">
    <property type="term" value="P:DNA-templated transcription initiation"/>
    <property type="evidence" value="ECO:0007669"/>
    <property type="project" value="InterPro"/>
</dbReference>
<dbReference type="PANTHER" id="PTHR43133:SF62">
    <property type="entry name" value="RNA POLYMERASE SIGMA FACTOR SIGZ"/>
    <property type="match status" value="1"/>
</dbReference>
<comment type="similarity">
    <text evidence="1">Belongs to the sigma-70 factor family. ECF subfamily.</text>
</comment>
<dbReference type="Pfam" id="PF08281">
    <property type="entry name" value="Sigma70_r4_2"/>
    <property type="match status" value="1"/>
</dbReference>
<dbReference type="STRING" id="1526658.BHK69_26560"/>
<keyword evidence="4" id="KW-0804">Transcription</keyword>
<dbReference type="SUPFAM" id="SSF88659">
    <property type="entry name" value="Sigma3 and sigma4 domains of RNA polymerase sigma factors"/>
    <property type="match status" value="1"/>
</dbReference>
<feature type="compositionally biased region" description="Acidic residues" evidence="5">
    <location>
        <begin position="108"/>
        <end position="117"/>
    </location>
</feature>
<dbReference type="InterPro" id="IPR039425">
    <property type="entry name" value="RNA_pol_sigma-70-like"/>
</dbReference>
<dbReference type="InterPro" id="IPR013249">
    <property type="entry name" value="RNA_pol_sigma70_r4_t2"/>
</dbReference>
<evidence type="ECO:0000259" key="6">
    <source>
        <dbReference type="Pfam" id="PF04542"/>
    </source>
</evidence>
<name>A0A1D7U859_9HYPH</name>
<dbReference type="RefSeq" id="WP_069692729.1">
    <property type="nucleotide sequence ID" value="NZ_CP017147.1"/>
</dbReference>
<proteinExistence type="inferred from homology"/>
<accession>A0A1D7U859</accession>
<evidence type="ECO:0000313" key="8">
    <source>
        <dbReference type="EMBL" id="AOO83529.1"/>
    </source>
</evidence>
<keyword evidence="9" id="KW-1185">Reference proteome</keyword>
<sequence>MASDATLTAKAAAIESALRACASGDKSALRRIYDAESARMLGVALRLLKRRALAEEAVQDAFVLIWRHAARFDPERGGGLTWIYAILRNRSLSILRDEKRTETREEPVAEEMASEEDNPETVMSKLSDAKALRACLETLPPQRRGIVLLAFVQGLTHGEIAGRLNMPIGTVKSWIRRSLMTLKECLG</sequence>
<reference evidence="8 9" key="1">
    <citation type="journal article" date="2015" name="Antonie Van Leeuwenhoek">
        <title>Bosea vaviloviae sp. nov., a new species of slow-growing rhizobia isolated from nodules of the relict species Vavilovia formosa (Stev.) Fed.</title>
        <authorList>
            <person name="Safronova V.I."/>
            <person name="Kuznetsova I.G."/>
            <person name="Sazanova A.L."/>
            <person name="Kimeklis A.K."/>
            <person name="Belimov A.A."/>
            <person name="Andronov E.E."/>
            <person name="Pinaev A.G."/>
            <person name="Chizhevskaya E.P."/>
            <person name="Pukhaev A.R."/>
            <person name="Popov K.P."/>
            <person name="Willems A."/>
            <person name="Tikhonovich I.A."/>
        </authorList>
    </citation>
    <scope>NUCLEOTIDE SEQUENCE [LARGE SCALE GENOMIC DNA]</scope>
    <source>
        <strain evidence="8 9">Vaf18</strain>
    </source>
</reference>
<dbReference type="InterPro" id="IPR036388">
    <property type="entry name" value="WH-like_DNA-bd_sf"/>
</dbReference>
<evidence type="ECO:0000256" key="5">
    <source>
        <dbReference type="SAM" id="MobiDB-lite"/>
    </source>
</evidence>
<dbReference type="EMBL" id="CP017147">
    <property type="protein sequence ID" value="AOO83529.1"/>
    <property type="molecule type" value="Genomic_DNA"/>
</dbReference>
<gene>
    <name evidence="8" type="ORF">BHK69_26560</name>
</gene>
<feature type="compositionally biased region" description="Basic and acidic residues" evidence="5">
    <location>
        <begin position="98"/>
        <end position="107"/>
    </location>
</feature>
<dbReference type="PANTHER" id="PTHR43133">
    <property type="entry name" value="RNA POLYMERASE ECF-TYPE SIGMA FACTO"/>
    <property type="match status" value="1"/>
</dbReference>
<dbReference type="Proteomes" id="UP000094969">
    <property type="component" value="Chromosome"/>
</dbReference>
<evidence type="ECO:0000256" key="1">
    <source>
        <dbReference type="ARBA" id="ARBA00010641"/>
    </source>
</evidence>
<evidence type="ECO:0000313" key="9">
    <source>
        <dbReference type="Proteomes" id="UP000094969"/>
    </source>
</evidence>
<dbReference type="AlphaFoldDB" id="A0A1D7U859"/>
<dbReference type="InterPro" id="IPR013324">
    <property type="entry name" value="RNA_pol_sigma_r3/r4-like"/>
</dbReference>
<feature type="domain" description="RNA polymerase sigma factor 70 region 4 type 2" evidence="7">
    <location>
        <begin position="131"/>
        <end position="182"/>
    </location>
</feature>
<dbReference type="CDD" id="cd06171">
    <property type="entry name" value="Sigma70_r4"/>
    <property type="match status" value="1"/>
</dbReference>
<dbReference type="SUPFAM" id="SSF88946">
    <property type="entry name" value="Sigma2 domain of RNA polymerase sigma factors"/>
    <property type="match status" value="1"/>
</dbReference>
<dbReference type="InterPro" id="IPR014284">
    <property type="entry name" value="RNA_pol_sigma-70_dom"/>
</dbReference>
<dbReference type="Pfam" id="PF04542">
    <property type="entry name" value="Sigma70_r2"/>
    <property type="match status" value="1"/>
</dbReference>
<dbReference type="NCBIfam" id="TIGR02937">
    <property type="entry name" value="sigma70-ECF"/>
    <property type="match status" value="1"/>
</dbReference>
<keyword evidence="3" id="KW-0731">Sigma factor</keyword>
<organism evidence="8 9">
    <name type="scientific">Bosea vaviloviae</name>
    <dbReference type="NCBI Taxonomy" id="1526658"/>
    <lineage>
        <taxon>Bacteria</taxon>
        <taxon>Pseudomonadati</taxon>
        <taxon>Pseudomonadota</taxon>
        <taxon>Alphaproteobacteria</taxon>
        <taxon>Hyphomicrobiales</taxon>
        <taxon>Boseaceae</taxon>
        <taxon>Bosea</taxon>
    </lineage>
</organism>
<evidence type="ECO:0000259" key="7">
    <source>
        <dbReference type="Pfam" id="PF08281"/>
    </source>
</evidence>
<protein>
    <submittedName>
        <fullName evidence="8">RNA polymerase subunit sigma</fullName>
    </submittedName>
</protein>
<dbReference type="InterPro" id="IPR013325">
    <property type="entry name" value="RNA_pol_sigma_r2"/>
</dbReference>
<dbReference type="InterPro" id="IPR007627">
    <property type="entry name" value="RNA_pol_sigma70_r2"/>
</dbReference>
<feature type="domain" description="RNA polymerase sigma-70 region 2" evidence="6">
    <location>
        <begin position="33"/>
        <end position="101"/>
    </location>
</feature>
<keyword evidence="2" id="KW-0805">Transcription regulation</keyword>